<feature type="compositionally biased region" description="Pro residues" evidence="1">
    <location>
        <begin position="194"/>
        <end position="203"/>
    </location>
</feature>
<feature type="compositionally biased region" description="Polar residues" evidence="1">
    <location>
        <begin position="129"/>
        <end position="139"/>
    </location>
</feature>
<dbReference type="InterPro" id="IPR017956">
    <property type="entry name" value="AT_hook_DNA-bd_motif"/>
</dbReference>
<accession>A0ABR0F447</accession>
<evidence type="ECO:0000313" key="2">
    <source>
        <dbReference type="EMBL" id="KAK4508726.1"/>
    </source>
</evidence>
<feature type="compositionally biased region" description="Low complexity" evidence="1">
    <location>
        <begin position="96"/>
        <end position="105"/>
    </location>
</feature>
<keyword evidence="3" id="KW-1185">Reference proteome</keyword>
<feature type="compositionally biased region" description="Polar residues" evidence="1">
    <location>
        <begin position="42"/>
        <end position="59"/>
    </location>
</feature>
<sequence>MAPKKGDVRKNGLISNFFKPFISQNSKPQEIGDEIVVAARPPSSQQPTETNASQTTTTPSKRKPGRPRKSPQSSASSQTDGTQTPKRRGRPPKNPSSASSSQSSQNGVKKRGRPRKTESQQQRDEQLGGSASSPIQLSETKSERFNINPLTGEADITPTKDSPFRPAGDSPTRRIVSGVAALSPSPPRQTADMPAPPIPPPQFGTPADKPPDASFSSISTLTSVPKSSQASSFPVSSSTSSRRIITDGLQGVTGSDSESDNLDDFQTVYANKRRKVSGDEGVKVAAPKQPPPKKSTRLSDQDRDRKFFKAFPPSPVKPVLKNSLASLVAEREREQLADATIASIESAVEESKRQEAREKELEDGGNNKEAIVAAAGSDTDDRERIKMALSRTEALQDKSDYHFFLDPEPLHARSDFPTDSLPDEAWSRIYRNELSRREACISGFAAELAAKFPLPMSVTSWMACQLQYEKSEELCEAYVEILRASGHHDQSISDTWGSLNSVYKTRSLFENNWKQHVKTDLPRGLTYTIQLVSFRAPAIDSIVSEAPPHSTCAAFLDLALMNIDELVKIDIGLSLHVADCIEEMLDSLSEDSYQKLIPLVVATMFSPSDLPEFARCRAISSLPASTPRAHKLRRRLALEYFNTTSKKAHDPPDWPKSIIHTLKTSPHFHVNESTDYTLLMSLTTVLDIAIDAGWTPYALLTPTQPTGPWGERALPNPSETKHNQDIDALHDTLKATASRIRDAGTSHLRRTETKSLIEQVMARLQFCVRSRARPQRGVFDEKVKKQARFDVGSFLKKEGKDRREESDIVEVVPVEMLSDREADDEGDATAGASEASGSEALPRV</sequence>
<feature type="compositionally biased region" description="Basic residues" evidence="1">
    <location>
        <begin position="60"/>
        <end position="69"/>
    </location>
</feature>
<dbReference type="PRINTS" id="PR00929">
    <property type="entry name" value="ATHOOK"/>
</dbReference>
<feature type="compositionally biased region" description="Low complexity" evidence="1">
    <location>
        <begin position="828"/>
        <end position="844"/>
    </location>
</feature>
<feature type="compositionally biased region" description="Basic and acidic residues" evidence="1">
    <location>
        <begin position="115"/>
        <end position="126"/>
    </location>
</feature>
<name>A0ABR0F447_ZASCE</name>
<dbReference type="SMART" id="SM00384">
    <property type="entry name" value="AT_hook"/>
    <property type="match status" value="3"/>
</dbReference>
<evidence type="ECO:0000256" key="1">
    <source>
        <dbReference type="SAM" id="MobiDB-lite"/>
    </source>
</evidence>
<feature type="compositionally biased region" description="Basic and acidic residues" evidence="1">
    <location>
        <begin position="1"/>
        <end position="10"/>
    </location>
</feature>
<protein>
    <submittedName>
        <fullName evidence="2">Uncharacterized protein</fullName>
    </submittedName>
</protein>
<dbReference type="Proteomes" id="UP001305779">
    <property type="component" value="Unassembled WGS sequence"/>
</dbReference>
<feature type="region of interest" description="Disordered" evidence="1">
    <location>
        <begin position="816"/>
        <end position="844"/>
    </location>
</feature>
<evidence type="ECO:0000313" key="3">
    <source>
        <dbReference type="Proteomes" id="UP001305779"/>
    </source>
</evidence>
<feature type="compositionally biased region" description="Low complexity" evidence="1">
    <location>
        <begin position="227"/>
        <end position="241"/>
    </location>
</feature>
<organism evidence="2 3">
    <name type="scientific">Zasmidium cellare</name>
    <name type="common">Wine cellar mold</name>
    <name type="synonym">Racodium cellare</name>
    <dbReference type="NCBI Taxonomy" id="395010"/>
    <lineage>
        <taxon>Eukaryota</taxon>
        <taxon>Fungi</taxon>
        <taxon>Dikarya</taxon>
        <taxon>Ascomycota</taxon>
        <taxon>Pezizomycotina</taxon>
        <taxon>Dothideomycetes</taxon>
        <taxon>Dothideomycetidae</taxon>
        <taxon>Mycosphaerellales</taxon>
        <taxon>Mycosphaerellaceae</taxon>
        <taxon>Zasmidium</taxon>
    </lineage>
</organism>
<gene>
    <name evidence="2" type="ORF">PRZ48_002465</name>
</gene>
<reference evidence="2 3" key="1">
    <citation type="journal article" date="2023" name="G3 (Bethesda)">
        <title>A chromosome-level genome assembly of Zasmidium syzygii isolated from banana leaves.</title>
        <authorList>
            <person name="van Westerhoven A.C."/>
            <person name="Mehrabi R."/>
            <person name="Talebi R."/>
            <person name="Steentjes M.B.F."/>
            <person name="Corcolon B."/>
            <person name="Chong P.A."/>
            <person name="Kema G.H.J."/>
            <person name="Seidl M.F."/>
        </authorList>
    </citation>
    <scope>NUCLEOTIDE SEQUENCE [LARGE SCALE GENOMIC DNA]</scope>
    <source>
        <strain evidence="2 3">P124</strain>
    </source>
</reference>
<feature type="compositionally biased region" description="Polar residues" evidence="1">
    <location>
        <begin position="214"/>
        <end position="226"/>
    </location>
</feature>
<feature type="compositionally biased region" description="Basic and acidic residues" evidence="1">
    <location>
        <begin position="297"/>
        <end position="307"/>
    </location>
</feature>
<dbReference type="EMBL" id="JAXOVC010000001">
    <property type="protein sequence ID" value="KAK4508726.1"/>
    <property type="molecule type" value="Genomic_DNA"/>
</dbReference>
<feature type="region of interest" description="Disordered" evidence="1">
    <location>
        <begin position="1"/>
        <end position="313"/>
    </location>
</feature>
<comment type="caution">
    <text evidence="2">The sequence shown here is derived from an EMBL/GenBank/DDBJ whole genome shotgun (WGS) entry which is preliminary data.</text>
</comment>
<feature type="compositionally biased region" description="Polar residues" evidence="1">
    <location>
        <begin position="70"/>
        <end position="84"/>
    </location>
</feature>
<proteinExistence type="predicted"/>